<dbReference type="Pfam" id="PF23227">
    <property type="entry name" value="HEAT_MROH2B_C"/>
    <property type="match status" value="1"/>
</dbReference>
<protein>
    <submittedName>
        <fullName evidence="5">Maestro heat-like repeat-containing protein family member 9</fullName>
    </submittedName>
</protein>
<proteinExistence type="predicted"/>
<reference evidence="5" key="3">
    <citation type="submission" date="2025-08" db="UniProtKB">
        <authorList>
            <consortium name="RefSeq"/>
        </authorList>
    </citation>
    <scope>IDENTIFICATION</scope>
    <source>
        <strain evidence="5">17A/GY</strain>
        <tissue evidence="5">Liver</tissue>
    </source>
</reference>
<evidence type="ECO:0000259" key="3">
    <source>
        <dbReference type="Pfam" id="PF23227"/>
    </source>
</evidence>
<feature type="domain" description="Maestro/Maestro-like HEAT-repeats" evidence="3">
    <location>
        <begin position="603"/>
        <end position="858"/>
    </location>
</feature>
<dbReference type="InterPro" id="IPR048465">
    <property type="entry name" value="Maestro-like_HEAT"/>
</dbReference>
<dbReference type="InterPro" id="IPR016024">
    <property type="entry name" value="ARM-type_fold"/>
</dbReference>
<dbReference type="InterPro" id="IPR045206">
    <property type="entry name" value="Maestro_heat-like_prot"/>
</dbReference>
<evidence type="ECO:0000256" key="1">
    <source>
        <dbReference type="ARBA" id="ARBA00022737"/>
    </source>
</evidence>
<dbReference type="Gene3D" id="1.25.10.10">
    <property type="entry name" value="Leucine-rich Repeat Variant"/>
    <property type="match status" value="1"/>
</dbReference>
<dbReference type="GeneID" id="100753644"/>
<dbReference type="OrthoDB" id="9448565at2759"/>
<name>A0A9J7H148_CRIGR</name>
<dbReference type="InterPro" id="IPR055406">
    <property type="entry name" value="HEAT_Maestro"/>
</dbReference>
<reference evidence="4" key="1">
    <citation type="journal article" date="2018" name="Biotechnol. Bioeng.">
        <title>A reference genome of the Chinese hamster based on a hybrid assembly strategy.</title>
        <authorList>
            <person name="Rupp O."/>
            <person name="MacDonald M.L."/>
            <person name="Li S."/>
            <person name="Dhiman H."/>
            <person name="Polson S."/>
            <person name="Griep S."/>
            <person name="Heffner K."/>
            <person name="Hernandez I."/>
            <person name="Brinkrolf K."/>
            <person name="Jadhav V."/>
            <person name="Samoudi M."/>
            <person name="Hao H."/>
            <person name="Kingham B."/>
            <person name="Goesmann A."/>
            <person name="Betenbaugh M.J."/>
            <person name="Lewis N.E."/>
            <person name="Borth N."/>
            <person name="Lee K.H."/>
        </authorList>
    </citation>
    <scope>NUCLEOTIDE SEQUENCE [LARGE SCALE GENOMIC DNA]</scope>
    <source>
        <strain evidence="4">17A/GY</strain>
    </source>
</reference>
<dbReference type="PANTHER" id="PTHR23120:SF5">
    <property type="entry name" value="MAESTRO HEAT-LIKE REPEAT FAMILY MEMBER 9"/>
    <property type="match status" value="1"/>
</dbReference>
<reference evidence="4" key="2">
    <citation type="journal article" date="2020" name="Biotechnol. Bioeng.">
        <title>Chromosome-scale scaffolds for the Chinese hamster reference genome assembly to facilitate the study of the CHO epigenome.</title>
        <authorList>
            <person name="Hilliard W."/>
            <person name="MacDonald M."/>
            <person name="Lee K.H."/>
        </authorList>
    </citation>
    <scope>NUCLEOTIDE SEQUENCE [LARGE SCALE GENOMIC DNA]</scope>
    <source>
        <strain evidence="4">17A/GY</strain>
    </source>
</reference>
<dbReference type="SUPFAM" id="SSF48371">
    <property type="entry name" value="ARM repeat"/>
    <property type="match status" value="1"/>
</dbReference>
<accession>A0A9J7H148</accession>
<keyword evidence="4" id="KW-1185">Reference proteome</keyword>
<evidence type="ECO:0000259" key="2">
    <source>
        <dbReference type="Pfam" id="PF21047"/>
    </source>
</evidence>
<dbReference type="PANTHER" id="PTHR23120">
    <property type="entry name" value="MAESTRO-RELATED HEAT DOMAIN-CONTAINING"/>
    <property type="match status" value="1"/>
</dbReference>
<dbReference type="RefSeq" id="XP_035313701.1">
    <property type="nucleotide sequence ID" value="XM_035457810.1"/>
</dbReference>
<evidence type="ECO:0000313" key="5">
    <source>
        <dbReference type="RefSeq" id="XP_035301708.1"/>
    </source>
</evidence>
<dbReference type="CTD" id="80133"/>
<keyword evidence="1" id="KW-0677">Repeat</keyword>
<dbReference type="KEGG" id="cge:100753644"/>
<dbReference type="AlphaFoldDB" id="A0A9J7H148"/>
<dbReference type="RefSeq" id="XP_035301708.1">
    <property type="nucleotide sequence ID" value="XM_035445817.1"/>
</dbReference>
<feature type="domain" description="Maestro-like HEAT-repeats" evidence="2">
    <location>
        <begin position="185"/>
        <end position="415"/>
    </location>
</feature>
<sequence length="934" mass="106451">MAAIGSRSKDPYRLFPVTRLTTRENYLPGTPDLKLTLHQVCTCDHTQKSIVSVTETPLQSLRSTLKWYHKEFKAEILMDAYSGLIRDQCIILALNSSFVDPLMQFETQLKIIELSFQTIFSLPNLNIVKSMGKNPEDTEDLKNLYENIFNIYEDNLLILVSKDFYKIQILKEMTMWMNQNNQYLKERAMLVITRVLMFASKRAKKYPSIDAPCLGVLAAELSLLCAHEDPLITQRALSSMNYVLYIAMCQNSGAKKHKSIRPSDGETNNPRVTTSDFELLSKATQGGRSKIAQNVGQILLPNLLTDFVFTLLKKLSSSDTDIVCEAASLLKLTLDYHAQKITMVSKIVDDIYEQLSVDSSHAMKAVFLRVISLLTKASPKKVIFQLLEFPVPADDALLLMWQAVSTESSVAFQVLKTILSVLKGKPGEVEGTLVERRRFSLDATNMMPVAASQALCTFLPVNSYRKVVAKLFPEFLMALMLQLFYCSQLLKDTGQDRPLYVRDGLKVLLNCSGLKEVDEALEKKNFWDQFSQVMDHQYGIHLIAKTLSECNFPQFPETLHYVYKIAIKDPRRSEDTIVTIIFFAELLNNFFKESLPEEFLTPFRNWINDSNPSVGKMSLQKIASMAPVFSEIENVSNLLLPVLDAFLSKEHTVIIRAMLTLRNILSKLDKTNYSTVCTKIASSYCPLMDHVNGGVQCMAIRHFGELLRDMSEYKWMLNHIILGSLVPLILFLESTETRIMNACRYTLTMCFSQFKWSTKYLLQEDNFDFELLVLSICNNLLSSYERYIIDLISDTLGFLGSSRAFLKKGSIILVGYLGKSGEHLLLKEEIDVMIEVVERATREEDPVIKMLAAKTHKLFKDIAYRIASSTIKQTLRRWAKVFHTKKLKPIYDLANSIGLMEYTAEEVIEMKAKESLYELTATSSRLQKKEFFVD</sequence>
<dbReference type="Pfam" id="PF21047">
    <property type="entry name" value="HEAT_Maestro"/>
    <property type="match status" value="1"/>
</dbReference>
<dbReference type="GO" id="GO:0005737">
    <property type="term" value="C:cytoplasm"/>
    <property type="evidence" value="ECO:0007669"/>
    <property type="project" value="TreeGrafter"/>
</dbReference>
<dbReference type="Proteomes" id="UP001108280">
    <property type="component" value="Chromosome 5"/>
</dbReference>
<dbReference type="InterPro" id="IPR011989">
    <property type="entry name" value="ARM-like"/>
</dbReference>
<organism evidence="4 5">
    <name type="scientific">Cricetulus griseus</name>
    <name type="common">Chinese hamster</name>
    <name type="synonym">Cricetulus barabensis griseus</name>
    <dbReference type="NCBI Taxonomy" id="10029"/>
    <lineage>
        <taxon>Eukaryota</taxon>
        <taxon>Metazoa</taxon>
        <taxon>Chordata</taxon>
        <taxon>Craniata</taxon>
        <taxon>Vertebrata</taxon>
        <taxon>Euteleostomi</taxon>
        <taxon>Mammalia</taxon>
        <taxon>Eutheria</taxon>
        <taxon>Euarchontoglires</taxon>
        <taxon>Glires</taxon>
        <taxon>Rodentia</taxon>
        <taxon>Myomorpha</taxon>
        <taxon>Muroidea</taxon>
        <taxon>Cricetidae</taxon>
        <taxon>Cricetinae</taxon>
        <taxon>Cricetulus</taxon>
    </lineage>
</organism>
<gene>
    <name evidence="5" type="primary">Mroh9</name>
</gene>
<evidence type="ECO:0000313" key="4">
    <source>
        <dbReference type="Proteomes" id="UP001108280"/>
    </source>
</evidence>